<sequence>MALANDFSGVWTGWQCPPGQSPQSGKCANLVLELHQRQERICGSHIFATAGATQIDEGNAPSITGTVGSNGIATVIVASNGMRLLVQANVELSLVKGKMQWKRLDQHGGTYLLPQSMHLTRSRHGTLFTPTFEHQLKAVCSTVNAAPATQASPAPMPVPAPQQMPSR</sequence>
<dbReference type="RefSeq" id="WP_338434754.1">
    <property type="nucleotide sequence ID" value="NZ_JAUYVH010000001.1"/>
</dbReference>
<accession>A0ABU1BKR9</accession>
<comment type="caution">
    <text evidence="2">The sequence shown here is derived from an EMBL/GenBank/DDBJ whole genome shotgun (WGS) entry which is preliminary data.</text>
</comment>
<keyword evidence="3" id="KW-1185">Reference proteome</keyword>
<feature type="region of interest" description="Disordered" evidence="1">
    <location>
        <begin position="148"/>
        <end position="167"/>
    </location>
</feature>
<reference evidence="2 3" key="1">
    <citation type="submission" date="2023-08" db="EMBL/GenBank/DDBJ databases">
        <title>Oxalobacteraceae gen .nov., isolated from river sludge outside the plant.</title>
        <authorList>
            <person name="Zhao S.Y."/>
        </authorList>
    </citation>
    <scope>NUCLEOTIDE SEQUENCE [LARGE SCALE GENOMIC DNA]</scope>
    <source>
        <strain evidence="2 3">R-40</strain>
    </source>
</reference>
<protein>
    <submittedName>
        <fullName evidence="2">Uncharacterized protein</fullName>
    </submittedName>
</protein>
<evidence type="ECO:0000313" key="3">
    <source>
        <dbReference type="Proteomes" id="UP001225596"/>
    </source>
</evidence>
<gene>
    <name evidence="2" type="ORF">Q8A64_00720</name>
</gene>
<proteinExistence type="predicted"/>
<evidence type="ECO:0000313" key="2">
    <source>
        <dbReference type="EMBL" id="MDQ9168923.1"/>
    </source>
</evidence>
<feature type="compositionally biased region" description="Pro residues" evidence="1">
    <location>
        <begin position="154"/>
        <end position="167"/>
    </location>
</feature>
<dbReference type="EMBL" id="JAUYVH010000001">
    <property type="protein sequence ID" value="MDQ9168923.1"/>
    <property type="molecule type" value="Genomic_DNA"/>
</dbReference>
<evidence type="ECO:0000256" key="1">
    <source>
        <dbReference type="SAM" id="MobiDB-lite"/>
    </source>
</evidence>
<name>A0ABU1BKR9_9BURK</name>
<organism evidence="2 3">
    <name type="scientific">Keguizhuia sedimenti</name>
    <dbReference type="NCBI Taxonomy" id="3064264"/>
    <lineage>
        <taxon>Bacteria</taxon>
        <taxon>Pseudomonadati</taxon>
        <taxon>Pseudomonadota</taxon>
        <taxon>Betaproteobacteria</taxon>
        <taxon>Burkholderiales</taxon>
        <taxon>Oxalobacteraceae</taxon>
        <taxon>Keguizhuia</taxon>
    </lineage>
</organism>
<dbReference type="Proteomes" id="UP001225596">
    <property type="component" value="Unassembled WGS sequence"/>
</dbReference>